<sequence length="244" mass="26537">MRLSSVFGIIKMAAVIVLLLLGGLIAFAFLKPGPQDVPWTALRLGDPVGIFTGRKIAALTAQREQCIGLLRNAGLVVEALPPLRLSEQCAAPDRVRLAPGQAMLVLSPTSVAPSCPVVAATAVWHWQVLQPAAQRIFGTSLREIEHLGSFSCRRIYGRETGTWSEHATADALDVSGFVLADGRRISVVRDWSDTGDKGTFLRIARDGACGLFATVLSPDYNAAHRDHFHLDQAERGSMRWRVCR</sequence>
<gene>
    <name evidence="2" type="ORF">FHS92_001678</name>
</gene>
<protein>
    <recommendedName>
        <fullName evidence="1">Extensin-like C-terminal domain-containing protein</fullName>
    </recommendedName>
</protein>
<comment type="caution">
    <text evidence="2">The sequence shown here is derived from an EMBL/GenBank/DDBJ whole genome shotgun (WGS) entry which is preliminary data.</text>
</comment>
<dbReference type="RefSeq" id="WP_184079499.1">
    <property type="nucleotide sequence ID" value="NZ_JACIJP010000002.1"/>
</dbReference>
<dbReference type="EMBL" id="JACIJP010000002">
    <property type="protein sequence ID" value="MBB6123949.1"/>
    <property type="molecule type" value="Genomic_DNA"/>
</dbReference>
<dbReference type="Proteomes" id="UP000552700">
    <property type="component" value="Unassembled WGS sequence"/>
</dbReference>
<accession>A0A841IYC6</accession>
<evidence type="ECO:0000313" key="2">
    <source>
        <dbReference type="EMBL" id="MBB6123949.1"/>
    </source>
</evidence>
<feature type="domain" description="Extensin-like C-terminal" evidence="1">
    <location>
        <begin position="65"/>
        <end position="244"/>
    </location>
</feature>
<organism evidence="2 3">
    <name type="scientific">Sphingobium subterraneum</name>
    <dbReference type="NCBI Taxonomy" id="627688"/>
    <lineage>
        <taxon>Bacteria</taxon>
        <taxon>Pseudomonadati</taxon>
        <taxon>Pseudomonadota</taxon>
        <taxon>Alphaproteobacteria</taxon>
        <taxon>Sphingomonadales</taxon>
        <taxon>Sphingomonadaceae</taxon>
        <taxon>Sphingobium</taxon>
    </lineage>
</organism>
<reference evidence="2 3" key="1">
    <citation type="submission" date="2020-08" db="EMBL/GenBank/DDBJ databases">
        <title>Genomic Encyclopedia of Type Strains, Phase IV (KMG-IV): sequencing the most valuable type-strain genomes for metagenomic binning, comparative biology and taxonomic classification.</title>
        <authorList>
            <person name="Goeker M."/>
        </authorList>
    </citation>
    <scope>NUCLEOTIDE SEQUENCE [LARGE SCALE GENOMIC DNA]</scope>
    <source>
        <strain evidence="2 3">DSM 102255</strain>
    </source>
</reference>
<dbReference type="Pfam" id="PF06904">
    <property type="entry name" value="Extensin-like_C"/>
    <property type="match status" value="1"/>
</dbReference>
<dbReference type="AlphaFoldDB" id="A0A841IYC6"/>
<dbReference type="InterPro" id="IPR009683">
    <property type="entry name" value="Extensin-like_C"/>
</dbReference>
<keyword evidence="3" id="KW-1185">Reference proteome</keyword>
<evidence type="ECO:0000259" key="1">
    <source>
        <dbReference type="Pfam" id="PF06904"/>
    </source>
</evidence>
<name>A0A841IYC6_9SPHN</name>
<evidence type="ECO:0000313" key="3">
    <source>
        <dbReference type="Proteomes" id="UP000552700"/>
    </source>
</evidence>
<proteinExistence type="predicted"/>